<dbReference type="Gene3D" id="3.90.1150.30">
    <property type="match status" value="1"/>
</dbReference>
<evidence type="ECO:0000313" key="2">
    <source>
        <dbReference type="Proteomes" id="UP001056429"/>
    </source>
</evidence>
<accession>A0A9J6P739</accession>
<dbReference type="InterPro" id="IPR058532">
    <property type="entry name" value="YjbR/MT2646/Rv2570-like"/>
</dbReference>
<keyword evidence="1" id="KW-0238">DNA-binding</keyword>
<comment type="caution">
    <text evidence="1">The sequence shown here is derived from an EMBL/GenBank/DDBJ whole genome shotgun (WGS) entry which is preliminary data.</text>
</comment>
<proteinExistence type="predicted"/>
<dbReference type="SUPFAM" id="SSF142906">
    <property type="entry name" value="YjbR-like"/>
    <property type="match status" value="1"/>
</dbReference>
<protein>
    <submittedName>
        <fullName evidence="1">MmcQ/YjbR family DNA-binding protein</fullName>
    </submittedName>
</protein>
<reference evidence="1" key="2">
    <citation type="submission" date="2021-04" db="EMBL/GenBank/DDBJ databases">
        <authorList>
            <person name="Dong X."/>
        </authorList>
    </citation>
    <scope>NUCLEOTIDE SEQUENCE</scope>
    <source>
        <strain evidence="1">ZWT</strain>
    </source>
</reference>
<dbReference type="Proteomes" id="UP001056429">
    <property type="component" value="Unassembled WGS sequence"/>
</dbReference>
<gene>
    <name evidence="1" type="ORF">KDK92_18020</name>
</gene>
<organism evidence="1 2">
    <name type="scientific">Oceanirhabdus seepicola</name>
    <dbReference type="NCBI Taxonomy" id="2828781"/>
    <lineage>
        <taxon>Bacteria</taxon>
        <taxon>Bacillati</taxon>
        <taxon>Bacillota</taxon>
        <taxon>Clostridia</taxon>
        <taxon>Eubacteriales</taxon>
        <taxon>Clostridiaceae</taxon>
        <taxon>Oceanirhabdus</taxon>
    </lineage>
</organism>
<name>A0A9J6P739_9CLOT</name>
<reference evidence="1" key="1">
    <citation type="journal article" date="2021" name="mSystems">
        <title>Bacteria and Archaea Synergistically Convert Glycine Betaine to Biogenic Methane in the Formosa Cold Seep of the South China Sea.</title>
        <authorList>
            <person name="Li L."/>
            <person name="Zhang W."/>
            <person name="Zhang S."/>
            <person name="Song L."/>
            <person name="Sun Q."/>
            <person name="Zhang H."/>
            <person name="Xiang H."/>
            <person name="Dong X."/>
        </authorList>
    </citation>
    <scope>NUCLEOTIDE SEQUENCE</scope>
    <source>
        <strain evidence="1">ZWT</strain>
    </source>
</reference>
<dbReference type="PANTHER" id="PTHR35145:SF1">
    <property type="entry name" value="CYTOPLASMIC PROTEIN"/>
    <property type="match status" value="1"/>
</dbReference>
<dbReference type="RefSeq" id="WP_250860780.1">
    <property type="nucleotide sequence ID" value="NZ_JAGSOJ010000004.1"/>
</dbReference>
<dbReference type="AlphaFoldDB" id="A0A9J6P739"/>
<dbReference type="InterPro" id="IPR038056">
    <property type="entry name" value="YjbR-like_sf"/>
</dbReference>
<dbReference type="Pfam" id="PF04237">
    <property type="entry name" value="YjbR"/>
    <property type="match status" value="1"/>
</dbReference>
<dbReference type="PANTHER" id="PTHR35145">
    <property type="entry name" value="CYTOPLASMIC PROTEIN-RELATED"/>
    <property type="match status" value="1"/>
</dbReference>
<dbReference type="InterPro" id="IPR007351">
    <property type="entry name" value="YjbR"/>
</dbReference>
<sequence>MDIEKVREYFLSKPGASEDTPFKIAVPVFKVGDKMFGLINIHEPERSSINLKYSKEEIHEFRSMFEEIKPGYHMNKDNWNTVYLDGQLDEGFIKKLIDISYDLVFNSLTKKKQKEVKGCV</sequence>
<dbReference type="EMBL" id="JAGSOJ010000004">
    <property type="protein sequence ID" value="MCM1991637.1"/>
    <property type="molecule type" value="Genomic_DNA"/>
</dbReference>
<keyword evidence="2" id="KW-1185">Reference proteome</keyword>
<evidence type="ECO:0000313" key="1">
    <source>
        <dbReference type="EMBL" id="MCM1991637.1"/>
    </source>
</evidence>
<dbReference type="GO" id="GO:0003677">
    <property type="term" value="F:DNA binding"/>
    <property type="evidence" value="ECO:0007669"/>
    <property type="project" value="UniProtKB-KW"/>
</dbReference>